<feature type="domain" description="Peptidase M16 N-terminal" evidence="2">
    <location>
        <begin position="17"/>
        <end position="141"/>
    </location>
</feature>
<evidence type="ECO:0000259" key="3">
    <source>
        <dbReference type="Pfam" id="PF05193"/>
    </source>
</evidence>
<dbReference type="SUPFAM" id="SSF63411">
    <property type="entry name" value="LuxS/MPP-like metallohydrolase"/>
    <property type="match status" value="2"/>
</dbReference>
<protein>
    <recommendedName>
        <fullName evidence="6">Peptidase M16 N-terminal domain-containing protein</fullName>
    </recommendedName>
</protein>
<sequence>MTAADAARVTRLGNGVRVASRRLPGRAGAAAAIVWHAGARAERAGEAGCAHLAEHLLFPDDARDLAAIDAMGGQVNAWSARDHCVFHAYVPVARLGEALGLLAARLAHGSRVVDPIAFEREREVIRRERFAEADDTLERALHHCLDHAGPAPADGAIDATSAGLRRFIERELHGGALSVGVAGDLPHDDAVTACAELACLPAAAVAEPAPRAPVWRDGVHEALQDSGPPGLLWLMPTAPAGTPEAAALAVAERALCGGLAAPLFAALRARRLAYGVHSAIETWRDGGFWALQVVCLPSMQPAVNDLVERALATASGPAPVALDIARAGLAGDAHLADDDPAALAERLARFGAHGHARPPTDAEAVRAALHTAWRRCARFVTGATATTSVPARR</sequence>
<accession>A0A1A6C3Y6</accession>
<keyword evidence="5" id="KW-1185">Reference proteome</keyword>
<evidence type="ECO:0000259" key="2">
    <source>
        <dbReference type="Pfam" id="PF00675"/>
    </source>
</evidence>
<evidence type="ECO:0000313" key="5">
    <source>
        <dbReference type="Proteomes" id="UP000029273"/>
    </source>
</evidence>
<dbReference type="InterPro" id="IPR011249">
    <property type="entry name" value="Metalloenz_LuxS/M16"/>
</dbReference>
<dbReference type="OrthoDB" id="9811314at2"/>
<dbReference type="Pfam" id="PF05193">
    <property type="entry name" value="Peptidase_M16_C"/>
    <property type="match status" value="1"/>
</dbReference>
<dbReference type="EMBL" id="JQSG02000003">
    <property type="protein sequence ID" value="OBS09273.1"/>
    <property type="molecule type" value="Genomic_DNA"/>
</dbReference>
<proteinExistence type="inferred from homology"/>
<dbReference type="GO" id="GO:0046872">
    <property type="term" value="F:metal ion binding"/>
    <property type="evidence" value="ECO:0007669"/>
    <property type="project" value="InterPro"/>
</dbReference>
<gene>
    <name evidence="4" type="ORF">Thpro_021601</name>
</gene>
<evidence type="ECO:0000256" key="1">
    <source>
        <dbReference type="ARBA" id="ARBA00007261"/>
    </source>
</evidence>
<dbReference type="InterPro" id="IPR050361">
    <property type="entry name" value="MPP/UQCRC_Complex"/>
</dbReference>
<name>A0A1A6C3Y6_9GAMM</name>
<dbReference type="Proteomes" id="UP000029273">
    <property type="component" value="Unassembled WGS sequence"/>
</dbReference>
<evidence type="ECO:0000313" key="4">
    <source>
        <dbReference type="EMBL" id="OBS09273.1"/>
    </source>
</evidence>
<comment type="similarity">
    <text evidence="1">Belongs to the peptidase M16 family.</text>
</comment>
<dbReference type="PANTHER" id="PTHR11851">
    <property type="entry name" value="METALLOPROTEASE"/>
    <property type="match status" value="1"/>
</dbReference>
<dbReference type="InterPro" id="IPR011765">
    <property type="entry name" value="Pept_M16_N"/>
</dbReference>
<organism evidence="4 5">
    <name type="scientific">Acidihalobacter prosperus</name>
    <dbReference type="NCBI Taxonomy" id="160660"/>
    <lineage>
        <taxon>Bacteria</taxon>
        <taxon>Pseudomonadati</taxon>
        <taxon>Pseudomonadota</taxon>
        <taxon>Gammaproteobacteria</taxon>
        <taxon>Chromatiales</taxon>
        <taxon>Ectothiorhodospiraceae</taxon>
        <taxon>Acidihalobacter</taxon>
    </lineage>
</organism>
<evidence type="ECO:0008006" key="6">
    <source>
        <dbReference type="Google" id="ProtNLM"/>
    </source>
</evidence>
<dbReference type="PANTHER" id="PTHR11851:SF49">
    <property type="entry name" value="MITOCHONDRIAL-PROCESSING PEPTIDASE SUBUNIT ALPHA"/>
    <property type="match status" value="1"/>
</dbReference>
<dbReference type="Pfam" id="PF00675">
    <property type="entry name" value="Peptidase_M16"/>
    <property type="match status" value="1"/>
</dbReference>
<feature type="domain" description="Peptidase M16 C-terminal" evidence="3">
    <location>
        <begin position="162"/>
        <end position="312"/>
    </location>
</feature>
<dbReference type="RefSeq" id="WP_038090507.1">
    <property type="nucleotide sequence ID" value="NZ_JQSG02000003.1"/>
</dbReference>
<dbReference type="AlphaFoldDB" id="A0A1A6C3Y6"/>
<dbReference type="InterPro" id="IPR007863">
    <property type="entry name" value="Peptidase_M16_C"/>
</dbReference>
<dbReference type="Gene3D" id="3.30.830.10">
    <property type="entry name" value="Metalloenzyme, LuxS/M16 peptidase-like"/>
    <property type="match status" value="2"/>
</dbReference>
<comment type="caution">
    <text evidence="4">The sequence shown here is derived from an EMBL/GenBank/DDBJ whole genome shotgun (WGS) entry which is preliminary data.</text>
</comment>
<reference evidence="4 5" key="1">
    <citation type="journal article" date="2014" name="Genome Announc.">
        <title>Draft Genome Sequence of the Iron-Oxidizing, Acidophilic, and Halotolerant 'Thiobacillus prosperus' Type Strain DSM 5130.</title>
        <authorList>
            <person name="Ossandon F.J."/>
            <person name="Cardenas J.P."/>
            <person name="Corbett M."/>
            <person name="Quatrini R."/>
            <person name="Holmes D.S."/>
            <person name="Watkin E."/>
        </authorList>
    </citation>
    <scope>NUCLEOTIDE SEQUENCE [LARGE SCALE GENOMIC DNA]</scope>
    <source>
        <strain evidence="4 5">DSM 5130</strain>
    </source>
</reference>